<dbReference type="GO" id="GO:0003700">
    <property type="term" value="F:DNA-binding transcription factor activity"/>
    <property type="evidence" value="ECO:0007669"/>
    <property type="project" value="InterPro"/>
</dbReference>
<dbReference type="SUPFAM" id="SSF55874">
    <property type="entry name" value="ATPase domain of HSP90 chaperone/DNA topoisomerase II/histidine kinase"/>
    <property type="match status" value="1"/>
</dbReference>
<dbReference type="PROSITE" id="PS01124">
    <property type="entry name" value="HTH_ARAC_FAMILY_2"/>
    <property type="match status" value="1"/>
</dbReference>
<protein>
    <recommendedName>
        <fullName evidence="2">histidine kinase</fullName>
        <ecNumber evidence="2">2.7.13.3</ecNumber>
    </recommendedName>
</protein>
<dbReference type="InterPro" id="IPR004358">
    <property type="entry name" value="Sig_transdc_His_kin-like_C"/>
</dbReference>
<dbReference type="EMBL" id="SUYC01000007">
    <property type="protein sequence ID" value="MBE6270868.1"/>
    <property type="molecule type" value="Genomic_DNA"/>
</dbReference>
<feature type="domain" description="Histidine kinase" evidence="12">
    <location>
        <begin position="44"/>
        <end position="259"/>
    </location>
</feature>
<evidence type="ECO:0000256" key="10">
    <source>
        <dbReference type="SAM" id="Phobius"/>
    </source>
</evidence>
<dbReference type="SMART" id="SM00448">
    <property type="entry name" value="REC"/>
    <property type="match status" value="1"/>
</dbReference>
<evidence type="ECO:0000256" key="8">
    <source>
        <dbReference type="PROSITE-ProRule" id="PRU00169"/>
    </source>
</evidence>
<name>A0A9D5P4W5_XYLRU</name>
<feature type="domain" description="HTH araC/xylS-type" evidence="11">
    <location>
        <begin position="454"/>
        <end position="554"/>
    </location>
</feature>
<evidence type="ECO:0000256" key="1">
    <source>
        <dbReference type="ARBA" id="ARBA00000085"/>
    </source>
</evidence>
<keyword evidence="10" id="KW-0812">Transmembrane</keyword>
<keyword evidence="5" id="KW-0418">Kinase</keyword>
<accession>A0A9D5P4W5</accession>
<dbReference type="CDD" id="cd00082">
    <property type="entry name" value="HisKA"/>
    <property type="match status" value="1"/>
</dbReference>
<feature type="modified residue" description="4-aspartylphosphate" evidence="8">
    <location>
        <position position="353"/>
    </location>
</feature>
<dbReference type="InterPro" id="IPR003594">
    <property type="entry name" value="HATPase_dom"/>
</dbReference>
<evidence type="ECO:0000259" key="11">
    <source>
        <dbReference type="PROSITE" id="PS01124"/>
    </source>
</evidence>
<dbReference type="FunFam" id="3.30.565.10:FF:000006">
    <property type="entry name" value="Sensor histidine kinase WalK"/>
    <property type="match status" value="1"/>
</dbReference>
<evidence type="ECO:0000313" key="14">
    <source>
        <dbReference type="EMBL" id="MBE6270868.1"/>
    </source>
</evidence>
<keyword evidence="10" id="KW-1133">Transmembrane helix</keyword>
<evidence type="ECO:0000256" key="9">
    <source>
        <dbReference type="SAM" id="Coils"/>
    </source>
</evidence>
<dbReference type="PANTHER" id="PTHR43547">
    <property type="entry name" value="TWO-COMPONENT HISTIDINE KINASE"/>
    <property type="match status" value="1"/>
</dbReference>
<dbReference type="SMART" id="SM00388">
    <property type="entry name" value="HisKA"/>
    <property type="match status" value="1"/>
</dbReference>
<evidence type="ECO:0000313" key="15">
    <source>
        <dbReference type="Proteomes" id="UP000806522"/>
    </source>
</evidence>
<gene>
    <name evidence="14" type="ORF">E7101_07940</name>
</gene>
<dbReference type="InterPro" id="IPR036890">
    <property type="entry name" value="HATPase_C_sf"/>
</dbReference>
<dbReference type="InterPro" id="IPR005467">
    <property type="entry name" value="His_kinase_dom"/>
</dbReference>
<evidence type="ECO:0000256" key="5">
    <source>
        <dbReference type="ARBA" id="ARBA00022777"/>
    </source>
</evidence>
<evidence type="ECO:0000259" key="12">
    <source>
        <dbReference type="PROSITE" id="PS50109"/>
    </source>
</evidence>
<dbReference type="SUPFAM" id="SSF47384">
    <property type="entry name" value="Homodimeric domain of signal transducing histidine kinase"/>
    <property type="match status" value="1"/>
</dbReference>
<dbReference type="AlphaFoldDB" id="A0A9D5P4W5"/>
<keyword evidence="4" id="KW-0808">Transferase</keyword>
<evidence type="ECO:0000259" key="13">
    <source>
        <dbReference type="PROSITE" id="PS50110"/>
    </source>
</evidence>
<dbReference type="Pfam" id="PF00072">
    <property type="entry name" value="Response_reg"/>
    <property type="match status" value="1"/>
</dbReference>
<dbReference type="InterPro" id="IPR001789">
    <property type="entry name" value="Sig_transdc_resp-reg_receiver"/>
</dbReference>
<keyword evidence="10" id="KW-0472">Membrane</keyword>
<dbReference type="EC" id="2.7.13.3" evidence="2"/>
<dbReference type="InterPro" id="IPR009057">
    <property type="entry name" value="Homeodomain-like_sf"/>
</dbReference>
<organism evidence="14 15">
    <name type="scientific">Xylanibacter ruminicola</name>
    <name type="common">Prevotella ruminicola</name>
    <dbReference type="NCBI Taxonomy" id="839"/>
    <lineage>
        <taxon>Bacteria</taxon>
        <taxon>Pseudomonadati</taxon>
        <taxon>Bacteroidota</taxon>
        <taxon>Bacteroidia</taxon>
        <taxon>Bacteroidales</taxon>
        <taxon>Prevotellaceae</taxon>
        <taxon>Xylanibacter</taxon>
    </lineage>
</organism>
<evidence type="ECO:0000256" key="7">
    <source>
        <dbReference type="ARBA" id="ARBA00023163"/>
    </source>
</evidence>
<evidence type="ECO:0000256" key="4">
    <source>
        <dbReference type="ARBA" id="ARBA00022679"/>
    </source>
</evidence>
<dbReference type="SUPFAM" id="SSF52172">
    <property type="entry name" value="CheY-like"/>
    <property type="match status" value="1"/>
</dbReference>
<evidence type="ECO:0000256" key="6">
    <source>
        <dbReference type="ARBA" id="ARBA00023015"/>
    </source>
</evidence>
<proteinExistence type="predicted"/>
<feature type="domain" description="Response regulatory" evidence="13">
    <location>
        <begin position="305"/>
        <end position="420"/>
    </location>
</feature>
<dbReference type="SMART" id="SM00387">
    <property type="entry name" value="HATPase_c"/>
    <property type="match status" value="1"/>
</dbReference>
<dbReference type="SUPFAM" id="SSF46689">
    <property type="entry name" value="Homeodomain-like"/>
    <property type="match status" value="1"/>
</dbReference>
<comment type="caution">
    <text evidence="14">The sequence shown here is derived from an EMBL/GenBank/DDBJ whole genome shotgun (WGS) entry which is preliminary data.</text>
</comment>
<dbReference type="InterPro" id="IPR003661">
    <property type="entry name" value="HisK_dim/P_dom"/>
</dbReference>
<dbReference type="Pfam" id="PF00512">
    <property type="entry name" value="HisKA"/>
    <property type="match status" value="1"/>
</dbReference>
<comment type="catalytic activity">
    <reaction evidence="1">
        <text>ATP + protein L-histidine = ADP + protein N-phospho-L-histidine.</text>
        <dbReference type="EC" id="2.7.13.3"/>
    </reaction>
</comment>
<dbReference type="PROSITE" id="PS50110">
    <property type="entry name" value="RESPONSE_REGULATORY"/>
    <property type="match status" value="1"/>
</dbReference>
<evidence type="ECO:0000256" key="2">
    <source>
        <dbReference type="ARBA" id="ARBA00012438"/>
    </source>
</evidence>
<evidence type="ECO:0000256" key="3">
    <source>
        <dbReference type="ARBA" id="ARBA00022553"/>
    </source>
</evidence>
<dbReference type="InterPro" id="IPR036097">
    <property type="entry name" value="HisK_dim/P_sf"/>
</dbReference>
<dbReference type="CDD" id="cd17574">
    <property type="entry name" value="REC_OmpR"/>
    <property type="match status" value="1"/>
</dbReference>
<dbReference type="GO" id="GO:0000155">
    <property type="term" value="F:phosphorelay sensor kinase activity"/>
    <property type="evidence" value="ECO:0007669"/>
    <property type="project" value="InterPro"/>
</dbReference>
<dbReference type="Proteomes" id="UP000806522">
    <property type="component" value="Unassembled WGS sequence"/>
</dbReference>
<keyword evidence="6" id="KW-0805">Transcription regulation</keyword>
<dbReference type="InterPro" id="IPR011006">
    <property type="entry name" value="CheY-like_superfamily"/>
</dbReference>
<dbReference type="PANTHER" id="PTHR43547:SF2">
    <property type="entry name" value="HYBRID SIGNAL TRANSDUCTION HISTIDINE KINASE C"/>
    <property type="match status" value="1"/>
</dbReference>
<dbReference type="Gene3D" id="1.10.10.60">
    <property type="entry name" value="Homeodomain-like"/>
    <property type="match status" value="1"/>
</dbReference>
<keyword evidence="3 8" id="KW-0597">Phosphoprotein</keyword>
<dbReference type="Gene3D" id="1.10.287.130">
    <property type="match status" value="1"/>
</dbReference>
<dbReference type="GO" id="GO:0043565">
    <property type="term" value="F:sequence-specific DNA binding"/>
    <property type="evidence" value="ECO:0007669"/>
    <property type="project" value="InterPro"/>
</dbReference>
<dbReference type="PROSITE" id="PS50109">
    <property type="entry name" value="HIS_KIN"/>
    <property type="match status" value="1"/>
</dbReference>
<feature type="coiled-coil region" evidence="9">
    <location>
        <begin position="385"/>
        <end position="436"/>
    </location>
</feature>
<feature type="transmembrane region" description="Helical" evidence="10">
    <location>
        <begin position="6"/>
        <end position="26"/>
    </location>
</feature>
<dbReference type="InterPro" id="IPR018060">
    <property type="entry name" value="HTH_AraC"/>
</dbReference>
<keyword evidence="9" id="KW-0175">Coiled coil</keyword>
<dbReference type="Pfam" id="PF02518">
    <property type="entry name" value="HATPase_c"/>
    <property type="match status" value="1"/>
</dbReference>
<dbReference type="Gene3D" id="3.30.565.10">
    <property type="entry name" value="Histidine kinase-like ATPase, C-terminal domain"/>
    <property type="match status" value="1"/>
</dbReference>
<sequence>MNDRLLLTLIIMAIIAIFLFAGRRLYLRNQRVQRRLQLGALFTNITHELLTPLAVISASVDKLRDTEPQYSHEYDMMQFNIQRMVRLLQQILETSKSAAGQLRLLVAQGDVMKYIRQTAECLEPLIVKKDMTFSINCQPESMMGWIDTDKLDKIIYNLLSNAAKYGKEGGTVSLSAITNDRFDEIEIKVSDDGEGISAKQMKHLFKRYHDGDYRQHQTIGTGLGLSLTKDLVYLNRGTITCHSEEGKGTAFTVKLPIKKEAFAPDQIDEQHKIVFNMSQNAIIDINTIVPDINAEPEDPIEDGYKLLVVEDNLELLMLMQQLLKRNYHVYIARNGNEAMRVIREKELDLIISDIMMPEMDGIELTKAVKADPNTNHLPIILLTAKTQEEDEKEALQSGADEYLRKPFRLGDLKLRIDNIIENRKRMQTEYSQLSAEEEAKHIAKAPSPDESFVNHVLEHIHKHINDESYDRDALAADMGTSASTLYNKLRSITGMNVSAFIRDVRMKEARRLGMENPNLRVSDLAYSVGFHDPRYFATCFKKQFGTQPKEFLESLQHSKSKGQGK</sequence>
<dbReference type="PRINTS" id="PR00344">
    <property type="entry name" value="BCTRLSENSOR"/>
</dbReference>
<dbReference type="Gene3D" id="3.40.50.2300">
    <property type="match status" value="1"/>
</dbReference>
<reference evidence="14" key="1">
    <citation type="submission" date="2019-04" db="EMBL/GenBank/DDBJ databases">
        <title>Evolution of Biomass-Degrading Anaerobic Consortia Revealed by Metagenomics.</title>
        <authorList>
            <person name="Peng X."/>
        </authorList>
    </citation>
    <scope>NUCLEOTIDE SEQUENCE</scope>
    <source>
        <strain evidence="14">SIG140</strain>
    </source>
</reference>
<keyword evidence="7" id="KW-0804">Transcription</keyword>
<dbReference type="SMART" id="SM00342">
    <property type="entry name" value="HTH_ARAC"/>
    <property type="match status" value="1"/>
</dbReference>
<dbReference type="Pfam" id="PF12833">
    <property type="entry name" value="HTH_18"/>
    <property type="match status" value="1"/>
</dbReference>